<dbReference type="STRING" id="1070870.SAMN05444351_1014"/>
<dbReference type="EMBL" id="FQVX01000001">
    <property type="protein sequence ID" value="SHF84785.1"/>
    <property type="molecule type" value="Genomic_DNA"/>
</dbReference>
<keyword evidence="3" id="KW-1185">Reference proteome</keyword>
<dbReference type="Gene3D" id="3.30.450.40">
    <property type="match status" value="1"/>
</dbReference>
<gene>
    <name evidence="2" type="ORF">SAMN05444351_1014</name>
</gene>
<sequence>MTVVEDLRAVLADLAVEVPEPELLPERLARACARVLPVDGAGIGLFPAGGRRLPLGASDPAAAAAERLQFTVGAGPCLSAHAEGSPQVADEASIRSRWPASYDALVTNTPIRGVISLPLEDELRGLGVLDLYTVPPTDVGALGLAEALEIGAEVTATFRTHDRATRRLVDGPVWLDAPAAERRSVVWQAMGCLNSGLGLDSTDALSLLRAHAFANGGDLDDLARRIIDGELPLESLALDRGSEPQPPSRSPRDDPRSSTWVSPLGSARSRPTCVGWAWTWRPPHAGVRPTTACRASMDSSSDSVAEVIRPGAVRPEPRHAQQP</sequence>
<dbReference type="InterPro" id="IPR029016">
    <property type="entry name" value="GAF-like_dom_sf"/>
</dbReference>
<evidence type="ECO:0000256" key="1">
    <source>
        <dbReference type="SAM" id="MobiDB-lite"/>
    </source>
</evidence>
<dbReference type="RefSeq" id="WP_073418954.1">
    <property type="nucleotide sequence ID" value="NZ_FQVX01000001.1"/>
</dbReference>
<reference evidence="2 3" key="1">
    <citation type="submission" date="2016-11" db="EMBL/GenBank/DDBJ databases">
        <authorList>
            <person name="Jaros S."/>
            <person name="Januszkiewicz K."/>
            <person name="Wedrychowicz H."/>
        </authorList>
    </citation>
    <scope>NUCLEOTIDE SEQUENCE [LARGE SCALE GENOMIC DNA]</scope>
    <source>
        <strain evidence="2 3">DSM 45408</strain>
    </source>
</reference>
<evidence type="ECO:0000313" key="3">
    <source>
        <dbReference type="Proteomes" id="UP000184471"/>
    </source>
</evidence>
<accession>A0A1M5EZS8</accession>
<dbReference type="AlphaFoldDB" id="A0A1M5EZS8"/>
<name>A0A1M5EZS8_9ACTN</name>
<protein>
    <submittedName>
        <fullName evidence="2">ANTAR domain-containing protein</fullName>
    </submittedName>
</protein>
<dbReference type="SUPFAM" id="SSF55781">
    <property type="entry name" value="GAF domain-like"/>
    <property type="match status" value="1"/>
</dbReference>
<feature type="region of interest" description="Disordered" evidence="1">
    <location>
        <begin position="236"/>
        <end position="270"/>
    </location>
</feature>
<evidence type="ECO:0000313" key="2">
    <source>
        <dbReference type="EMBL" id="SHF84785.1"/>
    </source>
</evidence>
<dbReference type="Proteomes" id="UP000184471">
    <property type="component" value="Unassembled WGS sequence"/>
</dbReference>
<feature type="region of interest" description="Disordered" evidence="1">
    <location>
        <begin position="287"/>
        <end position="323"/>
    </location>
</feature>
<organism evidence="2 3">
    <name type="scientific">Geodermatophilus nigrescens</name>
    <dbReference type="NCBI Taxonomy" id="1070870"/>
    <lineage>
        <taxon>Bacteria</taxon>
        <taxon>Bacillati</taxon>
        <taxon>Actinomycetota</taxon>
        <taxon>Actinomycetes</taxon>
        <taxon>Geodermatophilales</taxon>
        <taxon>Geodermatophilaceae</taxon>
        <taxon>Geodermatophilus</taxon>
    </lineage>
</organism>
<proteinExistence type="predicted"/>